<dbReference type="RefSeq" id="WP_008082528.1">
    <property type="nucleotide sequence ID" value="NC_013926.1"/>
</dbReference>
<name>B5I9T2_ACIB4</name>
<dbReference type="eggNOG" id="arCOG11996">
    <property type="taxonomic scope" value="Archaea"/>
</dbReference>
<dbReference type="STRING" id="439481.Aboo_0626"/>
<dbReference type="KEGG" id="abi:Aboo_0626"/>
<dbReference type="HOGENOM" id="CLU_1521784_0_0_2"/>
<proteinExistence type="predicted"/>
<evidence type="ECO:0000313" key="2">
    <source>
        <dbReference type="Proteomes" id="UP000001400"/>
    </source>
</evidence>
<dbReference type="GeneID" id="8827571"/>
<sequence>MLDHTKKGLAEEILFVAIITLAFMLIAIYNDMQCCPERVGTDWIMTPVIVFLAFFIVRTVRASIVFRNYKFLYLISTVVILSVGLAIATIVQNPSKETIVFASIFIALWIPYFIVITRPQMFRIYSMNIPPDRYIVLGIIIPRRQKLTLVIPDNLIKYLETGNKDYLPENVKDKIE</sequence>
<keyword evidence="2" id="KW-1185">Reference proteome</keyword>
<gene>
    <name evidence="1" type="ordered locus">Aboo_0626</name>
</gene>
<accession>B5I9T2</accession>
<dbReference type="EMBL" id="CP001941">
    <property type="protein sequence ID" value="ADD08437.1"/>
    <property type="molecule type" value="Genomic_DNA"/>
</dbReference>
<dbReference type="Proteomes" id="UP000001400">
    <property type="component" value="Chromosome"/>
</dbReference>
<protein>
    <submittedName>
        <fullName evidence="1">Uncharacterized protein</fullName>
    </submittedName>
</protein>
<dbReference type="AlphaFoldDB" id="B5I9T2"/>
<evidence type="ECO:0000313" key="1">
    <source>
        <dbReference type="EMBL" id="ADD08437.1"/>
    </source>
</evidence>
<reference evidence="1" key="1">
    <citation type="submission" date="2010-02" db="EMBL/GenBank/DDBJ databases">
        <title>Complete sequence of Aciduliprofundum boonei T469.</title>
        <authorList>
            <consortium name="US DOE Joint Genome Institute"/>
            <person name="Lucas S."/>
            <person name="Copeland A."/>
            <person name="Lapidus A."/>
            <person name="Cheng J.-F."/>
            <person name="Bruce D."/>
            <person name="Goodwin L."/>
            <person name="Pitluck S."/>
            <person name="Saunders E."/>
            <person name="Detter J.C."/>
            <person name="Han C."/>
            <person name="Tapia R."/>
            <person name="Land M."/>
            <person name="Hauser L."/>
            <person name="Kyrpides N."/>
            <person name="Mikhailova N."/>
            <person name="Flores G."/>
            <person name="Reysenbach A.-L."/>
            <person name="Woyke T."/>
        </authorList>
    </citation>
    <scope>NUCLEOTIDE SEQUENCE</scope>
    <source>
        <strain evidence="1">T469</strain>
    </source>
</reference>
<dbReference type="OrthoDB" id="370440at2157"/>
<organism evidence="1 2">
    <name type="scientific">Aciduliprofundum boonei (strain DSM 19572 / T469)</name>
    <dbReference type="NCBI Taxonomy" id="439481"/>
    <lineage>
        <taxon>Archaea</taxon>
        <taxon>Methanobacteriati</taxon>
        <taxon>Thermoplasmatota</taxon>
        <taxon>DHVE2 group</taxon>
        <taxon>Candidatus Aciduliprofundum</taxon>
    </lineage>
</organism>